<dbReference type="SUPFAM" id="SSF48371">
    <property type="entry name" value="ARM repeat"/>
    <property type="match status" value="1"/>
</dbReference>
<dbReference type="SMART" id="SM00142">
    <property type="entry name" value="PI3K_C2"/>
    <property type="match status" value="1"/>
</dbReference>
<dbReference type="GO" id="GO:0005942">
    <property type="term" value="C:phosphatidylinositol 3-kinase complex"/>
    <property type="evidence" value="ECO:0007669"/>
    <property type="project" value="TreeGrafter"/>
</dbReference>
<evidence type="ECO:0000256" key="14">
    <source>
        <dbReference type="ARBA" id="ARBA00023136"/>
    </source>
</evidence>
<dbReference type="FunFam" id="3.30.1520.10:FF:000006">
    <property type="entry name" value="Phosphatidylinositol 4-phosphate 3-kinase C2 domain-containing subunit alpha"/>
    <property type="match status" value="1"/>
</dbReference>
<dbReference type="Gene3D" id="3.30.1520.10">
    <property type="entry name" value="Phox-like domain"/>
    <property type="match status" value="1"/>
</dbReference>
<comment type="cofactor">
    <cofactor evidence="1">
        <name>Ca(2+)</name>
        <dbReference type="ChEBI" id="CHEBI:29108"/>
    </cofactor>
</comment>
<dbReference type="FunFam" id="1.25.40.70:FF:000005">
    <property type="entry name" value="Phosphatidylinositol 4-phosphate 3-kinase C2 domain-containing subunit beta"/>
    <property type="match status" value="1"/>
</dbReference>
<dbReference type="PROSITE" id="PS00916">
    <property type="entry name" value="PI3_4_KINASE_2"/>
    <property type="match status" value="1"/>
</dbReference>
<feature type="domain" description="PI3K-RBD" evidence="23">
    <location>
        <begin position="321"/>
        <end position="409"/>
    </location>
</feature>
<dbReference type="SMART" id="SM00145">
    <property type="entry name" value="PI3Ka"/>
    <property type="match status" value="1"/>
</dbReference>
<keyword evidence="7" id="KW-1003">Cell membrane</keyword>
<evidence type="ECO:0000256" key="9">
    <source>
        <dbReference type="ARBA" id="ARBA00022679"/>
    </source>
</evidence>
<dbReference type="PROSITE" id="PS50290">
    <property type="entry name" value="PI3_4_KINASE_3"/>
    <property type="match status" value="1"/>
</dbReference>
<dbReference type="SMART" id="SM00239">
    <property type="entry name" value="C2"/>
    <property type="match status" value="1"/>
</dbReference>
<keyword evidence="9" id="KW-0808">Transferase</keyword>
<evidence type="ECO:0000256" key="7">
    <source>
        <dbReference type="ARBA" id="ARBA00022475"/>
    </source>
</evidence>
<feature type="domain" description="C2 PI3K-type" evidence="24">
    <location>
        <begin position="573"/>
        <end position="732"/>
    </location>
</feature>
<dbReference type="PROSITE" id="PS50004">
    <property type="entry name" value="C2"/>
    <property type="match status" value="1"/>
</dbReference>
<evidence type="ECO:0000259" key="19">
    <source>
        <dbReference type="PROSITE" id="PS50004"/>
    </source>
</evidence>
<feature type="region of interest" description="Disordered" evidence="18">
    <location>
        <begin position="203"/>
        <end position="237"/>
    </location>
</feature>
<evidence type="ECO:0000256" key="4">
    <source>
        <dbReference type="ARBA" id="ARBA00004236"/>
    </source>
</evidence>
<evidence type="ECO:0000259" key="21">
    <source>
        <dbReference type="PROSITE" id="PS50290"/>
    </source>
</evidence>
<dbReference type="FunFam" id="3.10.20.90:FF:000105">
    <property type="entry name" value="phosphatidylinositol 4-phosphate 3-kinase C2 domain-containing subunit beta"/>
    <property type="match status" value="1"/>
</dbReference>
<dbReference type="InterPro" id="IPR016024">
    <property type="entry name" value="ARM-type_fold"/>
</dbReference>
<dbReference type="Pfam" id="PF00613">
    <property type="entry name" value="PI3Ka"/>
    <property type="match status" value="1"/>
</dbReference>
<dbReference type="FunFam" id="2.60.40.150:FF:000036">
    <property type="entry name" value="phosphatidylinositol 4-phosphate 3-kinase C2 domain-containing subunit beta"/>
    <property type="match status" value="1"/>
</dbReference>
<dbReference type="GO" id="GO:0005737">
    <property type="term" value="C:cytoplasm"/>
    <property type="evidence" value="ECO:0007669"/>
    <property type="project" value="UniProtKB-SubCell"/>
</dbReference>
<dbReference type="SUPFAM" id="SSF54236">
    <property type="entry name" value="Ubiquitin-like"/>
    <property type="match status" value="1"/>
</dbReference>
<dbReference type="InterPro" id="IPR015433">
    <property type="entry name" value="PI3/4_kinase"/>
</dbReference>
<keyword evidence="8" id="KW-0963">Cytoplasm</keyword>
<keyword evidence="13" id="KW-0443">Lipid metabolism</keyword>
<dbReference type="GO" id="GO:0048015">
    <property type="term" value="P:phosphatidylinositol-mediated signaling"/>
    <property type="evidence" value="ECO:0007669"/>
    <property type="project" value="TreeGrafter"/>
</dbReference>
<keyword evidence="25" id="KW-1185">Reference proteome</keyword>
<dbReference type="SUPFAM" id="SSF56112">
    <property type="entry name" value="Protein kinase-like (PK-like)"/>
    <property type="match status" value="1"/>
</dbReference>
<dbReference type="CDD" id="cd04012">
    <property type="entry name" value="C2A_PI3K_class_II"/>
    <property type="match status" value="1"/>
</dbReference>
<keyword evidence="15" id="KW-0539">Nucleus</keyword>
<dbReference type="Gene3D" id="3.30.1010.10">
    <property type="entry name" value="Phosphatidylinositol 3-kinase Catalytic Subunit, Chain A, domain 4"/>
    <property type="match status" value="1"/>
</dbReference>
<evidence type="ECO:0000256" key="17">
    <source>
        <dbReference type="ARBA" id="ARBA00029297"/>
    </source>
</evidence>
<evidence type="ECO:0000256" key="8">
    <source>
        <dbReference type="ARBA" id="ARBA00022490"/>
    </source>
</evidence>
<comment type="cofactor">
    <cofactor evidence="2">
        <name>Mg(2+)</name>
        <dbReference type="ChEBI" id="CHEBI:18420"/>
    </cofactor>
</comment>
<dbReference type="InterPro" id="IPR029071">
    <property type="entry name" value="Ubiquitin-like_domsf"/>
</dbReference>
<dbReference type="GO" id="GO:0005886">
    <property type="term" value="C:plasma membrane"/>
    <property type="evidence" value="ECO:0007669"/>
    <property type="project" value="UniProtKB-SubCell"/>
</dbReference>
<evidence type="ECO:0000259" key="24">
    <source>
        <dbReference type="PROSITE" id="PS51547"/>
    </source>
</evidence>
<dbReference type="GO" id="GO:0016477">
    <property type="term" value="P:cell migration"/>
    <property type="evidence" value="ECO:0007669"/>
    <property type="project" value="TreeGrafter"/>
</dbReference>
<dbReference type="CDD" id="cd00869">
    <property type="entry name" value="PI3Ka_II"/>
    <property type="match status" value="1"/>
</dbReference>
<dbReference type="Proteomes" id="UP000504632">
    <property type="component" value="Chromosome 6"/>
</dbReference>
<dbReference type="SMART" id="SM00144">
    <property type="entry name" value="PI3K_rbd"/>
    <property type="match status" value="1"/>
</dbReference>
<keyword evidence="10" id="KW-0547">Nucleotide-binding</keyword>
<dbReference type="PROSITE" id="PS50195">
    <property type="entry name" value="PX"/>
    <property type="match status" value="1"/>
</dbReference>
<dbReference type="InterPro" id="IPR002420">
    <property type="entry name" value="PI3K-type_C2_dom"/>
</dbReference>
<comment type="catalytic activity">
    <reaction evidence="16">
        <text>a 1,2-diacyl-sn-glycero-3-phospho-(1D-myo-inositol) + ATP = a 1,2-diacyl-sn-glycero-3-phospho-(1D-myo-inositol-3-phosphate) + ADP + H(+)</text>
        <dbReference type="Rhea" id="RHEA:12709"/>
        <dbReference type="ChEBI" id="CHEBI:15378"/>
        <dbReference type="ChEBI" id="CHEBI:30616"/>
        <dbReference type="ChEBI" id="CHEBI:57880"/>
        <dbReference type="ChEBI" id="CHEBI:58088"/>
        <dbReference type="ChEBI" id="CHEBI:456216"/>
        <dbReference type="EC" id="2.7.1.137"/>
    </reaction>
    <physiologicalReaction direction="left-to-right" evidence="16">
        <dbReference type="Rhea" id="RHEA:12710"/>
    </physiologicalReaction>
</comment>
<keyword evidence="14" id="KW-0472">Membrane</keyword>
<sequence length="1583" mass="179181">MSAAQTRSDGEQRWGCLESLGLSQRELVLAEALQMEYDALSRLRQDKGPAGRGAPESSKSTPQRSERPLPRPVPSPPGSNLLQGLSGSDPMLNHLQPGVSNPSRANVELRGYSKEPLYILDSSVKSDYEDTSQMLPKGFVPPDDPPPAVPPRNPIPQNDLFTARRSTTPRDVNLFTPEVDQPKLSSGDTINYDNLNDSLCRMNGDWPSPGMRRANREVSGKPVARSKTLPPQVPPRTYLPVQKCNRSNRRVSADPVSLGSRLNGFGYELFQVSEERDEEVAAFCHMLDVLRSAYPYNDRTKNTGFVWSPCVAQDELQQGLGVSVKVTVISDHFREPLTFTCDGSSTVDLLIYQTLCYAHDDLDLIDVDDYSLKVCGQAEFLENTQTLAGLEYIQQCLKFDWNIRLFLTRRSSVNLELARTEDDDQTPSSMNHSILLQERPIKQTVTREALTLLLDTFHNEAESFLLSEVELPLHVERLVQSVKALCSSLAAVETPDITMALNQLPACPCRLQPRVQKDITVLAKKENREKIVEKLTASILDLVELYCSTFNANFHTMPHSSRPTAPIQEAGMVTNVLSFSIYAAHRIPITWAASYEGFFLSCSLTHGGAELCAPQHTSKQSVSKYLFHLVVWDQRICFPVQINQLPRESQLTVTLYATPLPPPGGAEEKGKQRRSMESLGWVTMPLFNFRHVLTCGRKLLGLWPSTPGSGNARSSTPNFSQPDSVILQVDFPTSSFEVRFSTPPPAEFSPQYEFSRLDQASQRQLQDVLHKKSLFWLTPEDRRLLWEKRYFCHAENSCLPLILASAPSWEWACLPDIYALLRQWACMNHLDALGLLHATFPDQECRRTAVQWMDSMSDPELLDFLPQLVQALKYECYLDSPLVRFLLRRAIGDMRIAHYLFWLLKDALQDSQFSMRYQYLLAALLCCSGRGLREEFDRQCWLVNILAKVAQRVRDASPSSRQAILREGLDEVKNFFSVSSNCRLPLNPSLQVKGINIQSCSYFNSNAVPLKLSFQNLDPLGDNISVIFKSGDDLRQDMLTLQIIRIMNKIWIQEGLDMRMVIFRCFSTGRGRGMVEMIPNAETLRKIQVEHGVTGSFKDRPLADWLQKHNPTEDEYEKAVENFIYSCAGCCVATYILGICDRHNDNIMLKTSGHMFHIDFGKFLGHAQMFGNIKRDRAPFVFTSDMAYVINGGDKPSSRFHDFVDLCCEAYNLIRKHAHLFLNLLGLMLSCGIPELSDVDDLKYVYDTLRPHESDADATMYFTRLIESSLGSVATKLNFFIHNLAQMKFASSEERPVLSFAPRVHTLKNDGLIRNLFVCRHIKTYSPNKGYTYVVKVEREGQQGATLVQRSFEEFHELHSKLRLVFPSSKLPSFPSRFVIGRSRGEAMADRRKDELNGYVWHLIHAAPEVAQCDLIYTFFHPLPRDERPGTVVNTLHNKTAEVTWAPVAGKVVGEVKLSISFKSDKLFIMVMHIRGLQPLQDGTDPDPYVKLYLLPDPQKTSKRKTKAARRTCNPTYNEMLVYDGIPRGDLHQRVIHLRVLSEGAFWENTLLGEAFIPLKNLKPGHCWVDWHQLGTGGSETTR</sequence>
<feature type="domain" description="C2" evidence="19">
    <location>
        <begin position="1452"/>
        <end position="1572"/>
    </location>
</feature>
<dbReference type="PROSITE" id="PS00915">
    <property type="entry name" value="PI3_4_KINASE_1"/>
    <property type="match status" value="1"/>
</dbReference>
<evidence type="ECO:0000256" key="18">
    <source>
        <dbReference type="SAM" id="MobiDB-lite"/>
    </source>
</evidence>
<dbReference type="InterPro" id="IPR000403">
    <property type="entry name" value="PI3/4_kinase_cat_dom"/>
</dbReference>
<proteinExistence type="inferred from homology"/>
<dbReference type="InterPro" id="IPR000008">
    <property type="entry name" value="C2_dom"/>
</dbReference>
<dbReference type="InterPro" id="IPR001683">
    <property type="entry name" value="PX_dom"/>
</dbReference>
<dbReference type="Pfam" id="PF00454">
    <property type="entry name" value="PI3_PI4_kinase"/>
    <property type="match status" value="1"/>
</dbReference>
<dbReference type="SUPFAM" id="SSF64268">
    <property type="entry name" value="PX domain"/>
    <property type="match status" value="1"/>
</dbReference>
<evidence type="ECO:0000313" key="26">
    <source>
        <dbReference type="RefSeq" id="XP_030632436.1"/>
    </source>
</evidence>
<name>A0A6J2VMI6_CHACN</name>
<dbReference type="InterPro" id="IPR035892">
    <property type="entry name" value="C2_domain_sf"/>
</dbReference>
<reference evidence="26" key="1">
    <citation type="submission" date="2025-08" db="UniProtKB">
        <authorList>
            <consortium name="RefSeq"/>
        </authorList>
    </citation>
    <scope>IDENTIFICATION</scope>
</reference>
<dbReference type="CTD" id="5287"/>
<feature type="compositionally biased region" description="Pro residues" evidence="18">
    <location>
        <begin position="142"/>
        <end position="154"/>
    </location>
</feature>
<evidence type="ECO:0000259" key="22">
    <source>
        <dbReference type="PROSITE" id="PS51545"/>
    </source>
</evidence>
<dbReference type="Gene3D" id="1.25.40.70">
    <property type="entry name" value="Phosphatidylinositol 3-kinase, accessory domain (PIK)"/>
    <property type="match status" value="1"/>
</dbReference>
<dbReference type="InterPro" id="IPR042236">
    <property type="entry name" value="PI3K_accessory_sf"/>
</dbReference>
<evidence type="ECO:0000256" key="3">
    <source>
        <dbReference type="ARBA" id="ARBA00004123"/>
    </source>
</evidence>
<accession>A0A6J2VMI6</accession>
<dbReference type="FunFam" id="3.10.20.770:FF:000004">
    <property type="entry name" value="Phosphatidylinositol 4-phosphate 3-kinase C2 domain-containing subunit beta isoform A"/>
    <property type="match status" value="1"/>
</dbReference>
<dbReference type="RefSeq" id="XP_030632436.1">
    <property type="nucleotide sequence ID" value="XM_030776576.1"/>
</dbReference>
<dbReference type="GO" id="GO:0035005">
    <property type="term" value="F:1-phosphatidylinositol-4-phosphate 3-kinase activity"/>
    <property type="evidence" value="ECO:0007669"/>
    <property type="project" value="UniProtKB-EC"/>
</dbReference>
<dbReference type="InterPro" id="IPR001263">
    <property type="entry name" value="PI3K_accessory_dom"/>
</dbReference>
<evidence type="ECO:0000313" key="25">
    <source>
        <dbReference type="Proteomes" id="UP000504632"/>
    </source>
</evidence>
<dbReference type="SMART" id="SM00312">
    <property type="entry name" value="PX"/>
    <property type="match status" value="1"/>
</dbReference>
<dbReference type="FunFam" id="1.10.1070.11:FF:000003">
    <property type="entry name" value="Phosphatidylinositol 4-phosphate 3-kinase C2 domain-containing subunit beta"/>
    <property type="match status" value="1"/>
</dbReference>
<evidence type="ECO:0000256" key="15">
    <source>
        <dbReference type="ARBA" id="ARBA00023242"/>
    </source>
</evidence>
<dbReference type="InterPro" id="IPR000341">
    <property type="entry name" value="PI3K_Ras-bd_dom"/>
</dbReference>
<evidence type="ECO:0000256" key="12">
    <source>
        <dbReference type="ARBA" id="ARBA00022840"/>
    </source>
</evidence>
<evidence type="ECO:0000256" key="11">
    <source>
        <dbReference type="ARBA" id="ARBA00022777"/>
    </source>
</evidence>
<dbReference type="InterPro" id="IPR036940">
    <property type="entry name" value="PI3/4_kinase_cat_sf"/>
</dbReference>
<keyword evidence="12" id="KW-0067">ATP-binding</keyword>
<feature type="domain" description="PI3K/PI4K catalytic" evidence="21">
    <location>
        <begin position="996"/>
        <end position="1274"/>
    </location>
</feature>
<dbReference type="InterPro" id="IPR011009">
    <property type="entry name" value="Kinase-like_dom_sf"/>
</dbReference>
<dbReference type="CDD" id="cd08381">
    <property type="entry name" value="C2B_PI3K_class_II"/>
    <property type="match status" value="1"/>
</dbReference>
<evidence type="ECO:0000259" key="23">
    <source>
        <dbReference type="PROSITE" id="PS51546"/>
    </source>
</evidence>
<feature type="region of interest" description="Disordered" evidence="18">
    <location>
        <begin position="132"/>
        <end position="159"/>
    </location>
</feature>
<dbReference type="FunCoup" id="A0A6J2VMI6">
    <property type="interactions" value="1487"/>
</dbReference>
<dbReference type="PROSITE" id="PS51545">
    <property type="entry name" value="PIK_HELICAL"/>
    <property type="match status" value="1"/>
</dbReference>
<organism evidence="25 26">
    <name type="scientific">Chanos chanos</name>
    <name type="common">Milkfish</name>
    <name type="synonym">Mugil chanos</name>
    <dbReference type="NCBI Taxonomy" id="29144"/>
    <lineage>
        <taxon>Eukaryota</taxon>
        <taxon>Metazoa</taxon>
        <taxon>Chordata</taxon>
        <taxon>Craniata</taxon>
        <taxon>Vertebrata</taxon>
        <taxon>Euteleostomi</taxon>
        <taxon>Actinopterygii</taxon>
        <taxon>Neopterygii</taxon>
        <taxon>Teleostei</taxon>
        <taxon>Ostariophysi</taxon>
        <taxon>Gonorynchiformes</taxon>
        <taxon>Chanidae</taxon>
        <taxon>Chanos</taxon>
    </lineage>
</organism>
<protein>
    <submittedName>
        <fullName evidence="26">Phosphatidylinositol 4-phosphate 3-kinase C2 domain-containing subunit beta</fullName>
    </submittedName>
</protein>
<dbReference type="Pfam" id="PF00792">
    <property type="entry name" value="PI3K_C2"/>
    <property type="match status" value="1"/>
</dbReference>
<keyword evidence="11" id="KW-0418">Kinase</keyword>
<dbReference type="PROSITE" id="PS51547">
    <property type="entry name" value="C2_PI3K"/>
    <property type="match status" value="1"/>
</dbReference>
<feature type="region of interest" description="Disordered" evidence="18">
    <location>
        <begin position="43"/>
        <end position="105"/>
    </location>
</feature>
<dbReference type="InParanoid" id="A0A6J2VMI6"/>
<dbReference type="PROSITE" id="PS51546">
    <property type="entry name" value="PI3K_RBD"/>
    <property type="match status" value="1"/>
</dbReference>
<evidence type="ECO:0000256" key="5">
    <source>
        <dbReference type="ARBA" id="ARBA00004496"/>
    </source>
</evidence>
<dbReference type="Pfam" id="PF00787">
    <property type="entry name" value="PX"/>
    <property type="match status" value="1"/>
</dbReference>
<comment type="subcellular location">
    <subcellularLocation>
        <location evidence="4">Cell membrane</location>
    </subcellularLocation>
    <subcellularLocation>
        <location evidence="5">Cytoplasm</location>
    </subcellularLocation>
    <subcellularLocation>
        <location evidence="3">Nucleus</location>
    </subcellularLocation>
</comment>
<gene>
    <name evidence="26" type="primary">pik3c2b</name>
</gene>
<evidence type="ECO:0000259" key="20">
    <source>
        <dbReference type="PROSITE" id="PS50195"/>
    </source>
</evidence>
<dbReference type="FunFam" id="3.30.1010.10:FF:000001">
    <property type="entry name" value="Phosphatidylinositol 4-phosphate 3-kinase C2 domain-containing subunit beta"/>
    <property type="match status" value="1"/>
</dbReference>
<evidence type="ECO:0000256" key="6">
    <source>
        <dbReference type="ARBA" id="ARBA00006209"/>
    </source>
</evidence>
<dbReference type="GO" id="GO:0043491">
    <property type="term" value="P:phosphatidylinositol 3-kinase/protein kinase B signal transduction"/>
    <property type="evidence" value="ECO:0007669"/>
    <property type="project" value="TreeGrafter"/>
</dbReference>
<feature type="domain" description="PIK helical" evidence="22">
    <location>
        <begin position="751"/>
        <end position="927"/>
    </location>
</feature>
<dbReference type="GeneID" id="115813897"/>
<dbReference type="SMART" id="SM00146">
    <property type="entry name" value="PI3Kc"/>
    <property type="match status" value="1"/>
</dbReference>
<evidence type="ECO:0000256" key="1">
    <source>
        <dbReference type="ARBA" id="ARBA00001913"/>
    </source>
</evidence>
<evidence type="ECO:0000256" key="2">
    <source>
        <dbReference type="ARBA" id="ARBA00001946"/>
    </source>
</evidence>
<dbReference type="Pfam" id="PF00794">
    <property type="entry name" value="PI3K_rbd"/>
    <property type="match status" value="1"/>
</dbReference>
<comment type="catalytic activity">
    <reaction evidence="17">
        <text>a 1,2-diacyl-sn-glycero-3-phospho-(1D-myo-inositol 4-phosphate) + ATP = a 1,2-diacyl-sn-glycero-3-phospho-(1D-myo-inositol-3,4-bisphosphate) + ADP + H(+)</text>
        <dbReference type="Rhea" id="RHEA:18373"/>
        <dbReference type="ChEBI" id="CHEBI:15378"/>
        <dbReference type="ChEBI" id="CHEBI:30616"/>
        <dbReference type="ChEBI" id="CHEBI:57658"/>
        <dbReference type="ChEBI" id="CHEBI:58178"/>
        <dbReference type="ChEBI" id="CHEBI:456216"/>
        <dbReference type="EC" id="2.7.1.154"/>
    </reaction>
    <physiologicalReaction direction="left-to-right" evidence="17">
        <dbReference type="Rhea" id="RHEA:18374"/>
    </physiologicalReaction>
</comment>
<dbReference type="SUPFAM" id="SSF49562">
    <property type="entry name" value="C2 domain (Calcium/lipid-binding domain, CaLB)"/>
    <property type="match status" value="2"/>
</dbReference>
<dbReference type="PANTHER" id="PTHR10048:SF30">
    <property type="entry name" value="PHOSPHATIDYLINOSITOL 4-PHOSPHATE 3-KINASE C2 DOMAIN-CONTAINING SUBUNIT BETA"/>
    <property type="match status" value="1"/>
</dbReference>
<dbReference type="GO" id="GO:0016303">
    <property type="term" value="F:1-phosphatidylinositol-3-kinase activity"/>
    <property type="evidence" value="ECO:0007669"/>
    <property type="project" value="UniProtKB-EC"/>
</dbReference>
<dbReference type="GO" id="GO:0005524">
    <property type="term" value="F:ATP binding"/>
    <property type="evidence" value="ECO:0007669"/>
    <property type="project" value="UniProtKB-KW"/>
</dbReference>
<dbReference type="GO" id="GO:0035091">
    <property type="term" value="F:phosphatidylinositol binding"/>
    <property type="evidence" value="ECO:0007669"/>
    <property type="project" value="InterPro"/>
</dbReference>
<evidence type="ECO:0000256" key="10">
    <source>
        <dbReference type="ARBA" id="ARBA00022741"/>
    </source>
</evidence>
<dbReference type="Gene3D" id="3.10.20.770">
    <property type="match status" value="1"/>
</dbReference>
<dbReference type="GO" id="GO:0005634">
    <property type="term" value="C:nucleus"/>
    <property type="evidence" value="ECO:0007669"/>
    <property type="project" value="UniProtKB-SubCell"/>
</dbReference>
<dbReference type="PANTHER" id="PTHR10048">
    <property type="entry name" value="PHOSPHATIDYLINOSITOL KINASE"/>
    <property type="match status" value="1"/>
</dbReference>
<dbReference type="InterPro" id="IPR036871">
    <property type="entry name" value="PX_dom_sf"/>
</dbReference>
<dbReference type="Gene3D" id="2.60.40.150">
    <property type="entry name" value="C2 domain"/>
    <property type="match status" value="2"/>
</dbReference>
<dbReference type="InterPro" id="IPR018936">
    <property type="entry name" value="PI3/4_kinase_CS"/>
</dbReference>
<dbReference type="OrthoDB" id="67688at2759"/>
<dbReference type="Pfam" id="PF00168">
    <property type="entry name" value="C2"/>
    <property type="match status" value="1"/>
</dbReference>
<evidence type="ECO:0000256" key="16">
    <source>
        <dbReference type="ARBA" id="ARBA00023985"/>
    </source>
</evidence>
<comment type="similarity">
    <text evidence="6">Belongs to the PI3/PI4-kinase family. Type III PI4K subfamily.</text>
</comment>
<feature type="domain" description="PX" evidence="20">
    <location>
        <begin position="1311"/>
        <end position="1427"/>
    </location>
</feature>
<dbReference type="FunFam" id="2.60.40.150:FF:000065">
    <property type="entry name" value="phosphatidylinositol 4-phosphate 3-kinase C2 domain-containing subunit beta"/>
    <property type="match status" value="1"/>
</dbReference>
<dbReference type="Gene3D" id="1.10.1070.11">
    <property type="entry name" value="Phosphatidylinositol 3-/4-kinase, catalytic domain"/>
    <property type="match status" value="1"/>
</dbReference>
<evidence type="ECO:0000256" key="13">
    <source>
        <dbReference type="ARBA" id="ARBA00023098"/>
    </source>
</evidence>